<dbReference type="Proteomes" id="UP000515154">
    <property type="component" value="Linkage group LG6"/>
</dbReference>
<dbReference type="RefSeq" id="XP_029637901.1">
    <property type="nucleotide sequence ID" value="XM_029782041.2"/>
</dbReference>
<accession>A0A6P7SJ18</accession>
<evidence type="ECO:0000313" key="7">
    <source>
        <dbReference type="Proteomes" id="UP000515154"/>
    </source>
</evidence>
<dbReference type="InterPro" id="IPR045108">
    <property type="entry name" value="TXNDC17-like"/>
</dbReference>
<name>A0A6P7SJ18_9MOLL</name>
<reference evidence="8" key="1">
    <citation type="submission" date="2025-08" db="UniProtKB">
        <authorList>
            <consortium name="RefSeq"/>
        </authorList>
    </citation>
    <scope>IDENTIFICATION</scope>
</reference>
<dbReference type="CDD" id="cd02952">
    <property type="entry name" value="TRP14_like"/>
    <property type="match status" value="1"/>
</dbReference>
<dbReference type="KEGG" id="osn:115213111"/>
<evidence type="ECO:0000256" key="4">
    <source>
        <dbReference type="ARBA" id="ARBA00022490"/>
    </source>
</evidence>
<dbReference type="InterPro" id="IPR036249">
    <property type="entry name" value="Thioredoxin-like_sf"/>
</dbReference>
<evidence type="ECO:0000313" key="8">
    <source>
        <dbReference type="RefSeq" id="XP_029637901.1"/>
    </source>
</evidence>
<evidence type="ECO:0000256" key="3">
    <source>
        <dbReference type="ARBA" id="ARBA00016949"/>
    </source>
</evidence>
<keyword evidence="4" id="KW-0963">Cytoplasm</keyword>
<evidence type="ECO:0000256" key="5">
    <source>
        <dbReference type="ARBA" id="ARBA00023157"/>
    </source>
</evidence>
<organism evidence="7 8">
    <name type="scientific">Octopus sinensis</name>
    <name type="common">East Asian common octopus</name>
    <dbReference type="NCBI Taxonomy" id="2607531"/>
    <lineage>
        <taxon>Eukaryota</taxon>
        <taxon>Metazoa</taxon>
        <taxon>Spiralia</taxon>
        <taxon>Lophotrochozoa</taxon>
        <taxon>Mollusca</taxon>
        <taxon>Cephalopoda</taxon>
        <taxon>Coleoidea</taxon>
        <taxon>Octopodiformes</taxon>
        <taxon>Octopoda</taxon>
        <taxon>Incirrata</taxon>
        <taxon>Octopodidae</taxon>
        <taxon>Octopus</taxon>
    </lineage>
</organism>
<comment type="subcellular location">
    <subcellularLocation>
        <location evidence="1">Cytoplasm</location>
    </subcellularLocation>
</comment>
<dbReference type="AlphaFoldDB" id="A0A6P7SJ18"/>
<dbReference type="Pfam" id="PF06110">
    <property type="entry name" value="TXD17-like_Trx"/>
    <property type="match status" value="1"/>
</dbReference>
<keyword evidence="5" id="KW-1015">Disulfide bond</keyword>
<keyword evidence="6" id="KW-0676">Redox-active center</keyword>
<proteinExistence type="inferred from homology"/>
<evidence type="ECO:0000256" key="6">
    <source>
        <dbReference type="ARBA" id="ARBA00023284"/>
    </source>
</evidence>
<dbReference type="PANTHER" id="PTHR12452:SF0">
    <property type="entry name" value="THIOREDOXIN DOMAIN-CONTAINING PROTEIN 17"/>
    <property type="match status" value="1"/>
</dbReference>
<dbReference type="InterPro" id="IPR010357">
    <property type="entry name" value="TXNDC17_dom"/>
</dbReference>
<evidence type="ECO:0000256" key="1">
    <source>
        <dbReference type="ARBA" id="ARBA00004496"/>
    </source>
</evidence>
<sequence>MAQEILVNGYDEYVATADQNKGKTIFALFTGSKDSSGQSWCPDCVKADPVIKRNMKQLPSDAIFIHCNVGDRTFWKDQNNGFRKDAKLRLTAVPTLLKFGHPNQLKEEQCMNDDLIQMLFTEE</sequence>
<dbReference type="SUPFAM" id="SSF52833">
    <property type="entry name" value="Thioredoxin-like"/>
    <property type="match status" value="1"/>
</dbReference>
<dbReference type="GO" id="GO:0047134">
    <property type="term" value="F:protein-disulfide reductase [NAD(P)H] activity"/>
    <property type="evidence" value="ECO:0007669"/>
    <property type="project" value="InterPro"/>
</dbReference>
<dbReference type="GO" id="GO:0005829">
    <property type="term" value="C:cytosol"/>
    <property type="evidence" value="ECO:0007669"/>
    <property type="project" value="TreeGrafter"/>
</dbReference>
<protein>
    <recommendedName>
        <fullName evidence="3">Thioredoxin domain-containing protein 17</fullName>
    </recommendedName>
</protein>
<dbReference type="PANTHER" id="PTHR12452">
    <property type="entry name" value="42-9-9 PROTEIN-RELATED"/>
    <property type="match status" value="1"/>
</dbReference>
<keyword evidence="7" id="KW-1185">Reference proteome</keyword>
<dbReference type="FunFam" id="3.40.30.10:FF:000124">
    <property type="entry name" value="Thioredoxin domain-containing 17"/>
    <property type="match status" value="1"/>
</dbReference>
<dbReference type="Gene3D" id="3.40.30.10">
    <property type="entry name" value="Glutaredoxin"/>
    <property type="match status" value="1"/>
</dbReference>
<gene>
    <name evidence="8" type="primary">LOC115213111</name>
</gene>
<evidence type="ECO:0000256" key="2">
    <source>
        <dbReference type="ARBA" id="ARBA00008987"/>
    </source>
</evidence>
<comment type="similarity">
    <text evidence="2">Belongs to the thioredoxin family.</text>
</comment>